<dbReference type="Pfam" id="PF09179">
    <property type="entry name" value="TilS"/>
    <property type="match status" value="1"/>
</dbReference>
<evidence type="ECO:0000256" key="4">
    <source>
        <dbReference type="ARBA" id="ARBA00022694"/>
    </source>
</evidence>
<proteinExistence type="inferred from homology"/>
<dbReference type="Pfam" id="PF11734">
    <property type="entry name" value="TilS_C"/>
    <property type="match status" value="1"/>
</dbReference>
<dbReference type="AlphaFoldDB" id="A0A443I958"/>
<dbReference type="GO" id="GO:0005737">
    <property type="term" value="C:cytoplasm"/>
    <property type="evidence" value="ECO:0007669"/>
    <property type="project" value="UniProtKB-SubCell"/>
</dbReference>
<dbReference type="EMBL" id="JMEE01000047">
    <property type="protein sequence ID" value="RWR00436.1"/>
    <property type="molecule type" value="Genomic_DNA"/>
</dbReference>
<protein>
    <recommendedName>
        <fullName evidence="8">tRNA(Ile)-lysidine synthase</fullName>
        <ecNumber evidence="8">6.3.4.19</ecNumber>
    </recommendedName>
    <alternativeName>
        <fullName evidence="8">tRNA(Ile)-2-lysyl-cytidine synthase</fullName>
    </alternativeName>
    <alternativeName>
        <fullName evidence="8">tRNA(Ile)-lysidine synthetase</fullName>
    </alternativeName>
</protein>
<comment type="function">
    <text evidence="8">Ligates lysine onto the cytidine present at position 34 of the AUA codon-specific tRNA(Ile) that contains the anticodon CAU, in an ATP-dependent manner. Cytidine is converted to lysidine, thus changing the amino acid specificity of the tRNA from methionine to isoleucine.</text>
</comment>
<feature type="binding site" evidence="8">
    <location>
        <begin position="22"/>
        <end position="27"/>
    </location>
    <ligand>
        <name>ATP</name>
        <dbReference type="ChEBI" id="CHEBI:30616"/>
    </ligand>
</feature>
<keyword evidence="6 8" id="KW-0067">ATP-binding</keyword>
<keyword evidence="5 8" id="KW-0547">Nucleotide-binding</keyword>
<evidence type="ECO:0000256" key="3">
    <source>
        <dbReference type="ARBA" id="ARBA00022598"/>
    </source>
</evidence>
<dbReference type="SUPFAM" id="SSF52402">
    <property type="entry name" value="Adenine nucleotide alpha hydrolases-like"/>
    <property type="match status" value="1"/>
</dbReference>
<keyword evidence="3 8" id="KW-0436">Ligase</keyword>
<dbReference type="Gene3D" id="3.40.50.620">
    <property type="entry name" value="HUPs"/>
    <property type="match status" value="1"/>
</dbReference>
<evidence type="ECO:0000259" key="9">
    <source>
        <dbReference type="SMART" id="SM00977"/>
    </source>
</evidence>
<feature type="domain" description="Lysidine-tRNA(Ile) synthetase C-terminal" evidence="9">
    <location>
        <begin position="358"/>
        <end position="429"/>
    </location>
</feature>
<dbReference type="SUPFAM" id="SSF82829">
    <property type="entry name" value="MesJ substrate recognition domain-like"/>
    <property type="match status" value="1"/>
</dbReference>
<dbReference type="InterPro" id="IPR012795">
    <property type="entry name" value="tRNA_Ile_lys_synt_N"/>
</dbReference>
<dbReference type="Gene3D" id="1.20.59.20">
    <property type="match status" value="1"/>
</dbReference>
<dbReference type="GO" id="GO:0032267">
    <property type="term" value="F:tRNA(Ile)-lysidine synthase activity"/>
    <property type="evidence" value="ECO:0007669"/>
    <property type="project" value="UniProtKB-EC"/>
</dbReference>
<comment type="domain">
    <text evidence="8">The N-terminal region contains the highly conserved SGGXDS motif, predicted to be a P-loop motif involved in ATP binding.</text>
</comment>
<dbReference type="GO" id="GO:0006400">
    <property type="term" value="P:tRNA modification"/>
    <property type="evidence" value="ECO:0007669"/>
    <property type="project" value="UniProtKB-UniRule"/>
</dbReference>
<dbReference type="InterPro" id="IPR014729">
    <property type="entry name" value="Rossmann-like_a/b/a_fold"/>
</dbReference>
<dbReference type="Pfam" id="PF01171">
    <property type="entry name" value="ATP_bind_3"/>
    <property type="match status" value="1"/>
</dbReference>
<dbReference type="Proteomes" id="UP000288794">
    <property type="component" value="Unassembled WGS sequence"/>
</dbReference>
<dbReference type="CDD" id="cd01992">
    <property type="entry name" value="TilS_N"/>
    <property type="match status" value="1"/>
</dbReference>
<dbReference type="PANTHER" id="PTHR43033">
    <property type="entry name" value="TRNA(ILE)-LYSIDINE SYNTHASE-RELATED"/>
    <property type="match status" value="1"/>
</dbReference>
<dbReference type="RefSeq" id="WP_128179459.1">
    <property type="nucleotide sequence ID" value="NZ_CP071409.1"/>
</dbReference>
<organism evidence="10 11">
    <name type="scientific">[Pantoea] beijingensis</name>
    <dbReference type="NCBI Taxonomy" id="1324864"/>
    <lineage>
        <taxon>Bacteria</taxon>
        <taxon>Pseudomonadati</taxon>
        <taxon>Pseudomonadota</taxon>
        <taxon>Gammaproteobacteria</taxon>
        <taxon>Enterobacterales</taxon>
        <taxon>Erwiniaceae</taxon>
        <taxon>Erwinia</taxon>
    </lineage>
</organism>
<dbReference type="InterPro" id="IPR015262">
    <property type="entry name" value="tRNA_Ile_lys_synt_subst-bd"/>
</dbReference>
<gene>
    <name evidence="8 10" type="primary">tilS</name>
    <name evidence="10" type="ORF">ED28_18290</name>
</gene>
<evidence type="ECO:0000256" key="1">
    <source>
        <dbReference type="ARBA" id="ARBA00004496"/>
    </source>
</evidence>
<dbReference type="NCBIfam" id="NF007942">
    <property type="entry name" value="PRK10660.1"/>
    <property type="match status" value="1"/>
</dbReference>
<dbReference type="InterPro" id="IPR012796">
    <property type="entry name" value="Lysidine-tRNA-synth_C"/>
</dbReference>
<name>A0A443I958_9GAMM</name>
<sequence length="440" mass="49841">MPLISAMYSQLAGYHHLLVAYSGGLDSTVLLHKLVLLRERYPELRLRAIHIHHGLSPFAADWARHCQQQCMDWQLPLITEYVNVDGRGQGIEAAARTARYAAFRHHLQPGEALVTAQHQDDQCETLLLALKRGSGPAGLAAMPAALSLGKNIFLRPLLGYRRQQLEDWAQRHQLSWIEDESNQDTRYDRNFIRQQIIPQLRARWPHFAQSVARSAALCGEQEQLLDELLAESLSALVQDDGSLHITPLQGMSEARRFALLRRWIALRGQPMPSRDSLNRIWREVINSREDAAPCLTLGKMELRRYRQHLYLLSSLPCVRETVLPWDNINTPLVLPFSLGTVISLPSGPLRAPNPDEPVTIRFQAQGNVHIVGRTGGRAIKKLWQEFAIPPWDRERTPLLFYGEQLIAAIGVFITHAGQAEAQNGRSVDWHKTVSTLDEKK</sequence>
<dbReference type="HAMAP" id="MF_01161">
    <property type="entry name" value="tRNA_Ile_lys_synt"/>
    <property type="match status" value="1"/>
</dbReference>
<dbReference type="NCBIfam" id="TIGR02433">
    <property type="entry name" value="lysidine_TilS_C"/>
    <property type="match status" value="1"/>
</dbReference>
<reference evidence="10 11" key="1">
    <citation type="submission" date="2014-04" db="EMBL/GenBank/DDBJ databases">
        <title>Draft genome sequence of Pantoea beijingensis strain LMG 27579, an emerging pathogen to Pleurotus eryngii with potential industrial application.</title>
        <authorList>
            <person name="Xu F."/>
            <person name="Liu Y."/>
            <person name="Wang S."/>
            <person name="Yin Y."/>
            <person name="Ma Y."/>
            <person name="Zhao S."/>
            <person name="Rong C."/>
        </authorList>
    </citation>
    <scope>NUCLEOTIDE SEQUENCE [LARGE SCALE GENOMIC DNA]</scope>
    <source>
        <strain evidence="10 11">LMG 27579</strain>
    </source>
</reference>
<dbReference type="EC" id="6.3.4.19" evidence="8"/>
<evidence type="ECO:0000256" key="8">
    <source>
        <dbReference type="HAMAP-Rule" id="MF_01161"/>
    </source>
</evidence>
<comment type="subcellular location">
    <subcellularLocation>
        <location evidence="1 8">Cytoplasm</location>
    </subcellularLocation>
</comment>
<dbReference type="SUPFAM" id="SSF56037">
    <property type="entry name" value="PheT/TilS domain"/>
    <property type="match status" value="1"/>
</dbReference>
<dbReference type="GO" id="GO:0005524">
    <property type="term" value="F:ATP binding"/>
    <property type="evidence" value="ECO:0007669"/>
    <property type="project" value="UniProtKB-UniRule"/>
</dbReference>
<accession>A0A443I958</accession>
<keyword evidence="11" id="KW-1185">Reference proteome</keyword>
<keyword evidence="2 8" id="KW-0963">Cytoplasm</keyword>
<keyword evidence="4 8" id="KW-0819">tRNA processing</keyword>
<evidence type="ECO:0000256" key="2">
    <source>
        <dbReference type="ARBA" id="ARBA00022490"/>
    </source>
</evidence>
<evidence type="ECO:0000256" key="5">
    <source>
        <dbReference type="ARBA" id="ARBA00022741"/>
    </source>
</evidence>
<evidence type="ECO:0000256" key="6">
    <source>
        <dbReference type="ARBA" id="ARBA00022840"/>
    </source>
</evidence>
<comment type="catalytic activity">
    <reaction evidence="7 8">
        <text>cytidine(34) in tRNA(Ile2) + L-lysine + ATP = lysidine(34) in tRNA(Ile2) + AMP + diphosphate + H(+)</text>
        <dbReference type="Rhea" id="RHEA:43744"/>
        <dbReference type="Rhea" id="RHEA-COMP:10625"/>
        <dbReference type="Rhea" id="RHEA-COMP:10670"/>
        <dbReference type="ChEBI" id="CHEBI:15378"/>
        <dbReference type="ChEBI" id="CHEBI:30616"/>
        <dbReference type="ChEBI" id="CHEBI:32551"/>
        <dbReference type="ChEBI" id="CHEBI:33019"/>
        <dbReference type="ChEBI" id="CHEBI:82748"/>
        <dbReference type="ChEBI" id="CHEBI:83665"/>
        <dbReference type="ChEBI" id="CHEBI:456215"/>
        <dbReference type="EC" id="6.3.4.19"/>
    </reaction>
</comment>
<comment type="similarity">
    <text evidence="8">Belongs to the tRNA(Ile)-lysidine synthase family.</text>
</comment>
<dbReference type="InterPro" id="IPR011063">
    <property type="entry name" value="TilS/TtcA_N"/>
</dbReference>
<dbReference type="NCBIfam" id="TIGR02432">
    <property type="entry name" value="lysidine_TilS_N"/>
    <property type="match status" value="1"/>
</dbReference>
<dbReference type="InterPro" id="IPR012094">
    <property type="entry name" value="tRNA_Ile_lys_synt"/>
</dbReference>
<dbReference type="SMART" id="SM00977">
    <property type="entry name" value="TilS_C"/>
    <property type="match status" value="1"/>
</dbReference>
<evidence type="ECO:0000313" key="10">
    <source>
        <dbReference type="EMBL" id="RWR00436.1"/>
    </source>
</evidence>
<dbReference type="PANTHER" id="PTHR43033:SF1">
    <property type="entry name" value="TRNA(ILE)-LYSIDINE SYNTHASE-RELATED"/>
    <property type="match status" value="1"/>
</dbReference>
<evidence type="ECO:0000256" key="7">
    <source>
        <dbReference type="ARBA" id="ARBA00048539"/>
    </source>
</evidence>
<evidence type="ECO:0000313" key="11">
    <source>
        <dbReference type="Proteomes" id="UP000288794"/>
    </source>
</evidence>
<comment type="caution">
    <text evidence="10">The sequence shown here is derived from an EMBL/GenBank/DDBJ whole genome shotgun (WGS) entry which is preliminary data.</text>
</comment>